<dbReference type="InterPro" id="IPR051820">
    <property type="entry name" value="FAD-binding_MO"/>
</dbReference>
<evidence type="ECO:0000313" key="9">
    <source>
        <dbReference type="Proteomes" id="UP000432727"/>
    </source>
</evidence>
<evidence type="ECO:0000256" key="6">
    <source>
        <dbReference type="ARBA" id="ARBA00023002"/>
    </source>
</evidence>
<evidence type="ECO:0000256" key="7">
    <source>
        <dbReference type="ARBA" id="ARBA00023033"/>
    </source>
</evidence>
<keyword evidence="7 8" id="KW-0503">Monooxygenase</keyword>
<comment type="caution">
    <text evidence="8">The sequence shown here is derived from an EMBL/GenBank/DDBJ whole genome shotgun (WGS) entry which is preliminary data.</text>
</comment>
<keyword evidence="3" id="KW-0285">Flavoprotein</keyword>
<dbReference type="AlphaFoldDB" id="A0A6I4TG58"/>
<organism evidence="8 9">
    <name type="scientific">Qipengyuania aquimaris</name>
    <dbReference type="NCBI Taxonomy" id="255984"/>
    <lineage>
        <taxon>Bacteria</taxon>
        <taxon>Pseudomonadati</taxon>
        <taxon>Pseudomonadota</taxon>
        <taxon>Alphaproteobacteria</taxon>
        <taxon>Sphingomonadales</taxon>
        <taxon>Erythrobacteraceae</taxon>
        <taxon>Qipengyuania</taxon>
    </lineage>
</organism>
<keyword evidence="5" id="KW-0521">NADP</keyword>
<dbReference type="PANTHER" id="PTHR43872">
    <property type="entry name" value="MONOOXYGENASE, PUTATIVE (AFU_ORTHOLOGUE AFUA_8G02570)-RELATED"/>
    <property type="match status" value="1"/>
</dbReference>
<dbReference type="FunFam" id="3.50.50.60:FF:000228">
    <property type="entry name" value="FAD-containing monooxygenase EthA"/>
    <property type="match status" value="1"/>
</dbReference>
<evidence type="ECO:0000256" key="2">
    <source>
        <dbReference type="ARBA" id="ARBA00010139"/>
    </source>
</evidence>
<dbReference type="EMBL" id="WTYI01000001">
    <property type="protein sequence ID" value="MXO94884.1"/>
    <property type="molecule type" value="Genomic_DNA"/>
</dbReference>
<comment type="cofactor">
    <cofactor evidence="1">
        <name>FAD</name>
        <dbReference type="ChEBI" id="CHEBI:57692"/>
    </cofactor>
</comment>
<protein>
    <submittedName>
        <fullName evidence="8">SidA/IucD/PvdA family monooxygenase</fullName>
    </submittedName>
</protein>
<keyword evidence="6" id="KW-0560">Oxidoreductase</keyword>
<dbReference type="SUPFAM" id="SSF51905">
    <property type="entry name" value="FAD/NAD(P)-binding domain"/>
    <property type="match status" value="1"/>
</dbReference>
<evidence type="ECO:0000256" key="5">
    <source>
        <dbReference type="ARBA" id="ARBA00022857"/>
    </source>
</evidence>
<reference evidence="8 9" key="1">
    <citation type="submission" date="2019-12" db="EMBL/GenBank/DDBJ databases">
        <title>Genomic-based taxomic classification of the family Erythrobacteraceae.</title>
        <authorList>
            <person name="Xu L."/>
        </authorList>
    </citation>
    <scope>NUCLEOTIDE SEQUENCE [LARGE SCALE GENOMIC DNA]</scope>
    <source>
        <strain evidence="8 9">JCM 12189</strain>
    </source>
</reference>
<dbReference type="InterPro" id="IPR036188">
    <property type="entry name" value="FAD/NAD-bd_sf"/>
</dbReference>
<dbReference type="Gene3D" id="3.50.50.60">
    <property type="entry name" value="FAD/NAD(P)-binding domain"/>
    <property type="match status" value="1"/>
</dbReference>
<evidence type="ECO:0000256" key="4">
    <source>
        <dbReference type="ARBA" id="ARBA00022827"/>
    </source>
</evidence>
<keyword evidence="4" id="KW-0274">FAD</keyword>
<evidence type="ECO:0000256" key="3">
    <source>
        <dbReference type="ARBA" id="ARBA00022630"/>
    </source>
</evidence>
<evidence type="ECO:0000256" key="1">
    <source>
        <dbReference type="ARBA" id="ARBA00001974"/>
    </source>
</evidence>
<name>A0A6I4TG58_9SPHN</name>
<proteinExistence type="inferred from homology"/>
<comment type="similarity">
    <text evidence="2">Belongs to the FAD-binding monooxygenase family.</text>
</comment>
<accession>A0A6I4TG58</accession>
<gene>
    <name evidence="8" type="ORF">GRI34_00445</name>
</gene>
<dbReference type="Proteomes" id="UP000432727">
    <property type="component" value="Unassembled WGS sequence"/>
</dbReference>
<sequence>MGDRPMSDRATDFDVLIVGAGISGIGMAAHMTAKSPNRSYAILERRENLGGTWDLFRYPGIRSDSDMHTLGFDFEPWKHEKSIADGPAILDYLETIADERGIRKHIRFGHKVIAADWRGADARWHVTVEGEDGERKHLTANWLYLGSGYYDYDEPYDPGFDFGEFEGQVIHPQFWPEDLDYTDKQVVVIGSGATAVTIVPSMADKAAKVTMLQRTPTWMFSRPAKDALANFLRKVLPEETAYRITRWKNIKMQDFSFKMARNKPQKVKDGLHKRIRKSMGKDYDLTPFTPPYDPWDQRLCLVPDDDLFEALKSGKAEVVTGHIKAFEKGGVRLQDDTFLPADIVVTATGLKLAVAGKIDLSLEGEKVDLADHFYYKGCMFSNVPNLAVVFGYLNASWTLRADINSDYICRVLNEMDAVGVDVAVPVLPENHDLEEDDIFDFSSGYIQRGKAIMPKNAVGYPWRLNQEYVQDRKRMREEPIDDGILAFRRKGANSKSPDETLEAAE</sequence>
<dbReference type="Pfam" id="PF13738">
    <property type="entry name" value="Pyr_redox_3"/>
    <property type="match status" value="1"/>
</dbReference>
<dbReference type="OrthoDB" id="312624at2"/>
<evidence type="ECO:0000313" key="8">
    <source>
        <dbReference type="EMBL" id="MXO94884.1"/>
    </source>
</evidence>
<keyword evidence="9" id="KW-1185">Reference proteome</keyword>
<dbReference type="GO" id="GO:0004497">
    <property type="term" value="F:monooxygenase activity"/>
    <property type="evidence" value="ECO:0007669"/>
    <property type="project" value="UniProtKB-KW"/>
</dbReference>
<dbReference type="PANTHER" id="PTHR43872:SF1">
    <property type="entry name" value="MONOOXYGENASE, PUTATIVE (AFU_ORTHOLOGUE AFUA_8G02570)-RELATED"/>
    <property type="match status" value="1"/>
</dbReference>